<evidence type="ECO:0000256" key="1">
    <source>
        <dbReference type="ARBA" id="ARBA00004571"/>
    </source>
</evidence>
<keyword evidence="7" id="KW-0406">Ion transport</keyword>
<dbReference type="InterPro" id="IPR001702">
    <property type="entry name" value="Porin_Gram-ve"/>
</dbReference>
<dbReference type="InterPro" id="IPR033900">
    <property type="entry name" value="Gram_neg_porin_domain"/>
</dbReference>
<feature type="signal peptide" evidence="11">
    <location>
        <begin position="1"/>
        <end position="22"/>
    </location>
</feature>
<reference evidence="13 14" key="1">
    <citation type="submission" date="2021-01" db="EMBL/GenBank/DDBJ databases">
        <title>Draft Genome Sequence and Polyhydroxyalkanoate Biosynthetic Potential of Jeongeupia naejangsanensis Type Strain DSM 24253.</title>
        <authorList>
            <person name="Turrini P."/>
            <person name="Artuso I."/>
            <person name="Lugli G.A."/>
            <person name="Frangipani E."/>
            <person name="Ventura M."/>
            <person name="Visca P."/>
        </authorList>
    </citation>
    <scope>NUCLEOTIDE SEQUENCE [LARGE SCALE GENOMIC DNA]</scope>
    <source>
        <strain evidence="13 14">DSM 24253</strain>
    </source>
</reference>
<comment type="caution">
    <text evidence="13">The sequence shown here is derived from an EMBL/GenBank/DDBJ whole genome shotgun (WGS) entry which is preliminary data.</text>
</comment>
<evidence type="ECO:0000256" key="10">
    <source>
        <dbReference type="ARBA" id="ARBA00023237"/>
    </source>
</evidence>
<feature type="chain" id="PRO_5047171707" evidence="11">
    <location>
        <begin position="23"/>
        <end position="376"/>
    </location>
</feature>
<keyword evidence="14" id="KW-1185">Reference proteome</keyword>
<evidence type="ECO:0000256" key="5">
    <source>
        <dbReference type="ARBA" id="ARBA00022692"/>
    </source>
</evidence>
<dbReference type="SUPFAM" id="SSF56935">
    <property type="entry name" value="Porins"/>
    <property type="match status" value="1"/>
</dbReference>
<keyword evidence="10" id="KW-0998">Cell outer membrane</keyword>
<accession>A0ABS2BQ19</accession>
<sequence length="376" mass="40448">MKRTILSALLATTFLSAGAAYAEVTVYGSIRESLEYDQLKDAGGKDYKGEVQLIDQSSRFGFKGSDALDIGGKVIWQIESAIKTSGNGGTGNTTWGGRNTFGGWQGDWGTVRFGNYDSAYKTLLTSSDLSSLFDNFADTADYKGKGAVFAQLNSRLQNSVSYDSPKFGGFQVRGSWGLDQNAQEGNNSPIYAASALYSGYGFVGGLGYYYSDNRTFAQTTGLSSADHINADPKATPPVAANTTSGASTWATNLALGYKFDFGLQLGAGWEHINSDDGKTGQDWDNYAAVGNYKFGQFEVQGVYAWSKDQLGVSDNSGAQASLGLVYYATKQTRFYTYLVNVNNDTNGKFKNNSGSLTPDFKNQDGNAFSVGLRTDF</sequence>
<protein>
    <submittedName>
        <fullName evidence="13">Porin</fullName>
    </submittedName>
</protein>
<organism evidence="13 14">
    <name type="scientific">Jeongeupia naejangsanensis</name>
    <dbReference type="NCBI Taxonomy" id="613195"/>
    <lineage>
        <taxon>Bacteria</taxon>
        <taxon>Pseudomonadati</taxon>
        <taxon>Pseudomonadota</taxon>
        <taxon>Betaproteobacteria</taxon>
        <taxon>Neisseriales</taxon>
        <taxon>Chitinibacteraceae</taxon>
        <taxon>Jeongeupia</taxon>
    </lineage>
</organism>
<dbReference type="Pfam" id="PF13609">
    <property type="entry name" value="Porin_4"/>
    <property type="match status" value="1"/>
</dbReference>
<keyword evidence="4" id="KW-1134">Transmembrane beta strand</keyword>
<gene>
    <name evidence="13" type="ORF">JMJ54_16840</name>
</gene>
<evidence type="ECO:0000256" key="3">
    <source>
        <dbReference type="ARBA" id="ARBA00022448"/>
    </source>
</evidence>
<evidence type="ECO:0000256" key="9">
    <source>
        <dbReference type="ARBA" id="ARBA00023136"/>
    </source>
</evidence>
<name>A0ABS2BQ19_9NEIS</name>
<feature type="domain" description="Porin" evidence="12">
    <location>
        <begin position="9"/>
        <end position="345"/>
    </location>
</feature>
<keyword evidence="3" id="KW-0813">Transport</keyword>
<evidence type="ECO:0000256" key="6">
    <source>
        <dbReference type="ARBA" id="ARBA00022729"/>
    </source>
</evidence>
<keyword evidence="9" id="KW-0472">Membrane</keyword>
<evidence type="ECO:0000313" key="14">
    <source>
        <dbReference type="Proteomes" id="UP000809431"/>
    </source>
</evidence>
<comment type="subunit">
    <text evidence="2">Homotrimer.</text>
</comment>
<dbReference type="InterPro" id="IPR023614">
    <property type="entry name" value="Porin_dom_sf"/>
</dbReference>
<dbReference type="PANTHER" id="PTHR34501:SF9">
    <property type="entry name" value="MAJOR OUTER MEMBRANE PROTEIN P.IA"/>
    <property type="match status" value="1"/>
</dbReference>
<evidence type="ECO:0000256" key="8">
    <source>
        <dbReference type="ARBA" id="ARBA00023114"/>
    </source>
</evidence>
<keyword evidence="6 11" id="KW-0732">Signal</keyword>
<dbReference type="PRINTS" id="PR00182">
    <property type="entry name" value="ECOLNEIPORIN"/>
</dbReference>
<evidence type="ECO:0000259" key="12">
    <source>
        <dbReference type="Pfam" id="PF13609"/>
    </source>
</evidence>
<dbReference type="RefSeq" id="WP_203539720.1">
    <property type="nucleotide sequence ID" value="NZ_JAESND010000010.1"/>
</dbReference>
<keyword evidence="8" id="KW-0626">Porin</keyword>
<evidence type="ECO:0000256" key="11">
    <source>
        <dbReference type="SAM" id="SignalP"/>
    </source>
</evidence>
<dbReference type="Proteomes" id="UP000809431">
    <property type="component" value="Unassembled WGS sequence"/>
</dbReference>
<evidence type="ECO:0000313" key="13">
    <source>
        <dbReference type="EMBL" id="MBM3117505.1"/>
    </source>
</evidence>
<evidence type="ECO:0000256" key="4">
    <source>
        <dbReference type="ARBA" id="ARBA00022452"/>
    </source>
</evidence>
<comment type="subcellular location">
    <subcellularLocation>
        <location evidence="1">Cell outer membrane</location>
        <topology evidence="1">Multi-pass membrane protein</topology>
    </subcellularLocation>
</comment>
<dbReference type="InterPro" id="IPR050298">
    <property type="entry name" value="Gram-neg_bact_OMP"/>
</dbReference>
<evidence type="ECO:0000256" key="2">
    <source>
        <dbReference type="ARBA" id="ARBA00011233"/>
    </source>
</evidence>
<dbReference type="Gene3D" id="2.40.160.10">
    <property type="entry name" value="Porin"/>
    <property type="match status" value="1"/>
</dbReference>
<dbReference type="PANTHER" id="PTHR34501">
    <property type="entry name" value="PROTEIN YDDL-RELATED"/>
    <property type="match status" value="1"/>
</dbReference>
<dbReference type="CDD" id="cd00342">
    <property type="entry name" value="gram_neg_porins"/>
    <property type="match status" value="1"/>
</dbReference>
<evidence type="ECO:0000256" key="7">
    <source>
        <dbReference type="ARBA" id="ARBA00023065"/>
    </source>
</evidence>
<keyword evidence="5" id="KW-0812">Transmembrane</keyword>
<dbReference type="EMBL" id="JAESND010000010">
    <property type="protein sequence ID" value="MBM3117505.1"/>
    <property type="molecule type" value="Genomic_DNA"/>
</dbReference>
<proteinExistence type="predicted"/>